<reference evidence="6" key="1">
    <citation type="submission" date="2023-06" db="EMBL/GenBank/DDBJ databases">
        <title>Survivors Of The Sea: Transcriptome response of Skeletonema marinoi to long-term dormancy.</title>
        <authorList>
            <person name="Pinder M.I.M."/>
            <person name="Kourtchenko O."/>
            <person name="Robertson E.K."/>
            <person name="Larsson T."/>
            <person name="Maumus F."/>
            <person name="Osuna-Cruz C.M."/>
            <person name="Vancaester E."/>
            <person name="Stenow R."/>
            <person name="Vandepoele K."/>
            <person name="Ploug H."/>
            <person name="Bruchert V."/>
            <person name="Godhe A."/>
            <person name="Topel M."/>
        </authorList>
    </citation>
    <scope>NUCLEOTIDE SEQUENCE</scope>
    <source>
        <strain evidence="6">R05AC</strain>
    </source>
</reference>
<accession>A0AAD8XXQ3</accession>
<evidence type="ECO:0000256" key="2">
    <source>
        <dbReference type="ARBA" id="ARBA00022630"/>
    </source>
</evidence>
<dbReference type="InterPro" id="IPR005101">
    <property type="entry name" value="Cryptochr/Photolyase_FAD-bd"/>
</dbReference>
<dbReference type="EMBL" id="JATAAI010000034">
    <property type="protein sequence ID" value="KAK1735397.1"/>
    <property type="molecule type" value="Genomic_DNA"/>
</dbReference>
<comment type="caution">
    <text evidence="6">The sequence shown here is derived from an EMBL/GenBank/DDBJ whole genome shotgun (WGS) entry which is preliminary data.</text>
</comment>
<dbReference type="GO" id="GO:0005634">
    <property type="term" value="C:nucleus"/>
    <property type="evidence" value="ECO:0007669"/>
    <property type="project" value="TreeGrafter"/>
</dbReference>
<evidence type="ECO:0000256" key="1">
    <source>
        <dbReference type="ARBA" id="ARBA00005862"/>
    </source>
</evidence>
<dbReference type="PANTHER" id="PTHR11455:SF9">
    <property type="entry name" value="CRYPTOCHROME CIRCADIAN CLOCK 5 ISOFORM X1"/>
    <property type="match status" value="1"/>
</dbReference>
<dbReference type="PRINTS" id="PR00147">
    <property type="entry name" value="DNAPHOTLYASE"/>
</dbReference>
<proteinExistence type="inferred from homology"/>
<dbReference type="GO" id="GO:0005737">
    <property type="term" value="C:cytoplasm"/>
    <property type="evidence" value="ECO:0007669"/>
    <property type="project" value="TreeGrafter"/>
</dbReference>
<keyword evidence="3 4" id="KW-0274">FAD</keyword>
<dbReference type="Proteomes" id="UP001224775">
    <property type="component" value="Unassembled WGS sequence"/>
</dbReference>
<evidence type="ECO:0000313" key="7">
    <source>
        <dbReference type="Proteomes" id="UP001224775"/>
    </source>
</evidence>
<feature type="binding site" evidence="4">
    <location>
        <begin position="215"/>
        <end position="217"/>
    </location>
    <ligand>
        <name>FAD</name>
        <dbReference type="ChEBI" id="CHEBI:57692"/>
    </ligand>
</feature>
<dbReference type="Gene3D" id="1.10.579.10">
    <property type="entry name" value="DNA Cyclobutane Dipyrimidine Photolyase, subunit A, domain 3"/>
    <property type="match status" value="1"/>
</dbReference>
<dbReference type="PANTHER" id="PTHR11455">
    <property type="entry name" value="CRYPTOCHROME"/>
    <property type="match status" value="1"/>
</dbReference>
<feature type="domain" description="Cryptochrome/DNA photolyase FAD-binding" evidence="5">
    <location>
        <begin position="109"/>
        <end position="259"/>
    </location>
</feature>
<dbReference type="SUPFAM" id="SSF48173">
    <property type="entry name" value="Cryptochrome/photolyase FAD-binding domain"/>
    <property type="match status" value="1"/>
</dbReference>
<evidence type="ECO:0000259" key="5">
    <source>
        <dbReference type="Pfam" id="PF03441"/>
    </source>
</evidence>
<dbReference type="GO" id="GO:0032922">
    <property type="term" value="P:circadian regulation of gene expression"/>
    <property type="evidence" value="ECO:0007669"/>
    <property type="project" value="TreeGrafter"/>
</dbReference>
<dbReference type="InterPro" id="IPR002081">
    <property type="entry name" value="Cryptochrome/DNA_photolyase_1"/>
</dbReference>
<dbReference type="InterPro" id="IPR036134">
    <property type="entry name" value="Crypto/Photolyase_FAD-like_sf"/>
</dbReference>
<organism evidence="6 7">
    <name type="scientific">Skeletonema marinoi</name>
    <dbReference type="NCBI Taxonomy" id="267567"/>
    <lineage>
        <taxon>Eukaryota</taxon>
        <taxon>Sar</taxon>
        <taxon>Stramenopiles</taxon>
        <taxon>Ochrophyta</taxon>
        <taxon>Bacillariophyta</taxon>
        <taxon>Coscinodiscophyceae</taxon>
        <taxon>Thalassiosirophycidae</taxon>
        <taxon>Thalassiosirales</taxon>
        <taxon>Skeletonemataceae</taxon>
        <taxon>Skeletonema</taxon>
        <taxon>Skeletonema marinoi-dohrnii complex</taxon>
    </lineage>
</organism>
<dbReference type="Gene3D" id="1.25.40.80">
    <property type="match status" value="1"/>
</dbReference>
<dbReference type="AlphaFoldDB" id="A0AAD8XXQ3"/>
<keyword evidence="7" id="KW-1185">Reference proteome</keyword>
<dbReference type="GO" id="GO:0003904">
    <property type="term" value="F:deoxyribodipyrimidine photo-lyase activity"/>
    <property type="evidence" value="ECO:0007669"/>
    <property type="project" value="TreeGrafter"/>
</dbReference>
<evidence type="ECO:0000256" key="3">
    <source>
        <dbReference type="ARBA" id="ARBA00022827"/>
    </source>
</evidence>
<keyword evidence="2 4" id="KW-0285">Flavoprotein</keyword>
<comment type="similarity">
    <text evidence="1">Belongs to the DNA photolyase class-1 family.</text>
</comment>
<dbReference type="GO" id="GO:0071949">
    <property type="term" value="F:FAD binding"/>
    <property type="evidence" value="ECO:0007669"/>
    <property type="project" value="TreeGrafter"/>
</dbReference>
<evidence type="ECO:0000313" key="6">
    <source>
        <dbReference type="EMBL" id="KAK1735397.1"/>
    </source>
</evidence>
<comment type="cofactor">
    <cofactor evidence="4">
        <name>FAD</name>
        <dbReference type="ChEBI" id="CHEBI:57692"/>
    </cofactor>
    <text evidence="4">Binds 1 FAD per subunit.</text>
</comment>
<dbReference type="GO" id="GO:0043153">
    <property type="term" value="P:entrainment of circadian clock by photoperiod"/>
    <property type="evidence" value="ECO:0007669"/>
    <property type="project" value="TreeGrafter"/>
</dbReference>
<evidence type="ECO:0000256" key="4">
    <source>
        <dbReference type="PIRSR" id="PIRSR602081-1"/>
    </source>
</evidence>
<dbReference type="Pfam" id="PF03441">
    <property type="entry name" value="FAD_binding_7"/>
    <property type="match status" value="1"/>
</dbReference>
<name>A0AAD8XXQ3_9STRA</name>
<protein>
    <submittedName>
        <fullName evidence="6">Cryptochrome/deoxyribodipyrimidine photolyase family protein</fullName>
    </submittedName>
</protein>
<dbReference type="GO" id="GO:0003677">
    <property type="term" value="F:DNA binding"/>
    <property type="evidence" value="ECO:0007669"/>
    <property type="project" value="TreeGrafter"/>
</dbReference>
<sequence>MREELNMEQHLRPIPPLPPPLHDNMNEIITTLAIPSVDTFPFWAKQLLEDWGDISEEEALLRAKSSCNDTSSFSSSLTEKGSRNTKLSPYLRLGIISPQRAATAGVRLRDLLWRDWSHVSYALLGPLQRGDAVLEFMDNTYQSDLPIQNVSEADLFNLWCVGNTGSKLVDAGMRQLWKEGWMPRRMRLLAAACLVEGLGLDWRLGRDWFEHTLVDHDPAINEAMWQNAGLSGVDPFYAGIIWEQSPNGQEEIDYVNKWSNEPLIWPSPLKPYSSMEPPSQILDDAEARRNALRERGIYKAARIVSNAGVRVAWEGLTTNSSVKTGEVIGSGLIPIEELKI</sequence>
<gene>
    <name evidence="6" type="ORF">QTG54_014011</name>
</gene>